<keyword evidence="2" id="KW-0723">Serine/threonine-protein kinase</keyword>
<dbReference type="Pfam" id="PF00069">
    <property type="entry name" value="Pkinase"/>
    <property type="match status" value="1"/>
</dbReference>
<name>A0ABX2F885_9PSEU</name>
<organism evidence="11 12">
    <name type="scientific">Kibdelosporangium persicum</name>
    <dbReference type="NCBI Taxonomy" id="2698649"/>
    <lineage>
        <taxon>Bacteria</taxon>
        <taxon>Bacillati</taxon>
        <taxon>Actinomycetota</taxon>
        <taxon>Actinomycetes</taxon>
        <taxon>Pseudonocardiales</taxon>
        <taxon>Pseudonocardiaceae</taxon>
        <taxon>Kibdelosporangium</taxon>
    </lineage>
</organism>
<feature type="region of interest" description="Disordered" evidence="8">
    <location>
        <begin position="305"/>
        <end position="333"/>
    </location>
</feature>
<dbReference type="InterPro" id="IPR008271">
    <property type="entry name" value="Ser/Thr_kinase_AS"/>
</dbReference>
<dbReference type="PANTHER" id="PTHR43289">
    <property type="entry name" value="MITOGEN-ACTIVATED PROTEIN KINASE KINASE KINASE 20-RELATED"/>
    <property type="match status" value="1"/>
</dbReference>
<comment type="caution">
    <text evidence="11">The sequence shown here is derived from an EMBL/GenBank/DDBJ whole genome shotgun (WGS) entry which is preliminary data.</text>
</comment>
<dbReference type="InterPro" id="IPR000719">
    <property type="entry name" value="Prot_kinase_dom"/>
</dbReference>
<dbReference type="Proteomes" id="UP000763557">
    <property type="component" value="Unassembled WGS sequence"/>
</dbReference>
<dbReference type="SMART" id="SM00220">
    <property type="entry name" value="S_TKc"/>
    <property type="match status" value="1"/>
</dbReference>
<dbReference type="Gene3D" id="3.30.200.20">
    <property type="entry name" value="Phosphorylase Kinase, domain 1"/>
    <property type="match status" value="1"/>
</dbReference>
<proteinExistence type="predicted"/>
<dbReference type="EC" id="2.7.11.1" evidence="1"/>
<keyword evidence="6 7" id="KW-0067">ATP-binding</keyword>
<dbReference type="PANTHER" id="PTHR43289:SF6">
    <property type="entry name" value="SERINE_THREONINE-PROTEIN KINASE NEKL-3"/>
    <property type="match status" value="1"/>
</dbReference>
<dbReference type="Gene3D" id="1.10.510.10">
    <property type="entry name" value="Transferase(Phosphotransferase) domain 1"/>
    <property type="match status" value="1"/>
</dbReference>
<dbReference type="InterPro" id="IPR011009">
    <property type="entry name" value="Kinase-like_dom_sf"/>
</dbReference>
<evidence type="ECO:0000256" key="5">
    <source>
        <dbReference type="ARBA" id="ARBA00022777"/>
    </source>
</evidence>
<feature type="binding site" evidence="7">
    <location>
        <position position="76"/>
    </location>
    <ligand>
        <name>ATP</name>
        <dbReference type="ChEBI" id="CHEBI:30616"/>
    </ligand>
</feature>
<evidence type="ECO:0000313" key="11">
    <source>
        <dbReference type="EMBL" id="NRN67175.1"/>
    </source>
</evidence>
<keyword evidence="4 7" id="KW-0547">Nucleotide-binding</keyword>
<dbReference type="PROSITE" id="PS50011">
    <property type="entry name" value="PROTEIN_KINASE_DOM"/>
    <property type="match status" value="1"/>
</dbReference>
<keyword evidence="9" id="KW-1133">Transmembrane helix</keyword>
<evidence type="ECO:0000313" key="12">
    <source>
        <dbReference type="Proteomes" id="UP000763557"/>
    </source>
</evidence>
<gene>
    <name evidence="11" type="ORF">GC106_44080</name>
</gene>
<dbReference type="EMBL" id="JAAATY010000013">
    <property type="protein sequence ID" value="NRN67175.1"/>
    <property type="molecule type" value="Genomic_DNA"/>
</dbReference>
<evidence type="ECO:0000256" key="8">
    <source>
        <dbReference type="SAM" id="MobiDB-lite"/>
    </source>
</evidence>
<accession>A0ABX2F885</accession>
<feature type="transmembrane region" description="Helical" evidence="9">
    <location>
        <begin position="337"/>
        <end position="358"/>
    </location>
</feature>
<keyword evidence="9" id="KW-0472">Membrane</keyword>
<keyword evidence="3" id="KW-0808">Transferase</keyword>
<dbReference type="PROSITE" id="PS00107">
    <property type="entry name" value="PROTEIN_KINASE_ATP"/>
    <property type="match status" value="1"/>
</dbReference>
<feature type="compositionally biased region" description="Pro residues" evidence="8">
    <location>
        <begin position="393"/>
        <end position="410"/>
    </location>
</feature>
<feature type="compositionally biased region" description="Low complexity" evidence="8">
    <location>
        <begin position="365"/>
        <end position="392"/>
    </location>
</feature>
<sequence>MDGEPVFPRPSTTRVAGHWAERARFSAAFECNPQEMGEVDQLIAGRYRLAEQLGRGGMGDVWQAYDERLHRKVAVKQLFVPAHLDGERTDQVVRQTVREGQIAARLQHKNVVSVFDVIEHDGTAYLIMEYLRSHSLSQVLQDQGTLPPDAVRRIGTQLADALDAAHAAGIVHRDVKPSNILLGYDGTAKITDFGISRAVEDATTGSSGTVLGTPAYMPPEVAKGERATFASDVYSLGASLYMATEGTPPVGQSGNTIALLYRAASGEITPPSNSGPLTEVLQRMLHTDPAMRPTMSEVRDALAALPVLTEQPTTELKPVTPQEKPKEQDKPPRRRRLAALIAAAVLLVAGGVLAFLMIPSNQTEQTAAPPSSSSATASPPAAPSTGSTGAAPATPPPAGQPPAASQPPPVDALTATPDVITAYYALMPGNLDQAWTRLTPKYQQHPAGGRSGYQRFWNRIARVQVSGVSPVAGNNFEATVEYHFKDGKVMRERHRYTVVRQNGSWKIDESAVLSSRTL</sequence>
<protein>
    <recommendedName>
        <fullName evidence="1">non-specific serine/threonine protein kinase</fullName>
        <ecNumber evidence="1">2.7.11.1</ecNumber>
    </recommendedName>
</protein>
<feature type="domain" description="Protein kinase" evidence="10">
    <location>
        <begin position="47"/>
        <end position="308"/>
    </location>
</feature>
<evidence type="ECO:0000256" key="2">
    <source>
        <dbReference type="ARBA" id="ARBA00022527"/>
    </source>
</evidence>
<evidence type="ECO:0000256" key="6">
    <source>
        <dbReference type="ARBA" id="ARBA00022840"/>
    </source>
</evidence>
<reference evidence="11 12" key="1">
    <citation type="submission" date="2020-01" db="EMBL/GenBank/DDBJ databases">
        <title>Kibdelosporangium persica a novel Actinomycetes from a hot desert in Iran.</title>
        <authorList>
            <person name="Safaei N."/>
            <person name="Zaburannyi N."/>
            <person name="Mueller R."/>
            <person name="Wink J."/>
        </authorList>
    </citation>
    <scope>NUCLEOTIDE SEQUENCE [LARGE SCALE GENOMIC DNA]</scope>
    <source>
        <strain evidence="11 12">4NS15</strain>
    </source>
</reference>
<feature type="region of interest" description="Disordered" evidence="8">
    <location>
        <begin position="364"/>
        <end position="412"/>
    </location>
</feature>
<dbReference type="InterPro" id="IPR017441">
    <property type="entry name" value="Protein_kinase_ATP_BS"/>
</dbReference>
<evidence type="ECO:0000256" key="1">
    <source>
        <dbReference type="ARBA" id="ARBA00012513"/>
    </source>
</evidence>
<keyword evidence="9" id="KW-0812">Transmembrane</keyword>
<evidence type="ECO:0000256" key="7">
    <source>
        <dbReference type="PROSITE-ProRule" id="PRU10141"/>
    </source>
</evidence>
<dbReference type="CDD" id="cd14014">
    <property type="entry name" value="STKc_PknB_like"/>
    <property type="match status" value="1"/>
</dbReference>
<evidence type="ECO:0000256" key="3">
    <source>
        <dbReference type="ARBA" id="ARBA00022679"/>
    </source>
</evidence>
<evidence type="ECO:0000259" key="10">
    <source>
        <dbReference type="PROSITE" id="PS50011"/>
    </source>
</evidence>
<dbReference type="GO" id="GO:0016301">
    <property type="term" value="F:kinase activity"/>
    <property type="evidence" value="ECO:0007669"/>
    <property type="project" value="UniProtKB-KW"/>
</dbReference>
<evidence type="ECO:0000256" key="9">
    <source>
        <dbReference type="SAM" id="Phobius"/>
    </source>
</evidence>
<keyword evidence="5 11" id="KW-0418">Kinase</keyword>
<keyword evidence="12" id="KW-1185">Reference proteome</keyword>
<dbReference type="PROSITE" id="PS00108">
    <property type="entry name" value="PROTEIN_KINASE_ST"/>
    <property type="match status" value="1"/>
</dbReference>
<dbReference type="SUPFAM" id="SSF56112">
    <property type="entry name" value="Protein kinase-like (PK-like)"/>
    <property type="match status" value="1"/>
</dbReference>
<evidence type="ECO:0000256" key="4">
    <source>
        <dbReference type="ARBA" id="ARBA00022741"/>
    </source>
</evidence>